<dbReference type="InterPro" id="IPR036365">
    <property type="entry name" value="PGBD-like_sf"/>
</dbReference>
<evidence type="ECO:0000256" key="2">
    <source>
        <dbReference type="ARBA" id="ARBA00005992"/>
    </source>
</evidence>
<sequence>MFCKKYHALYAALIGASVITLSACDEASAQKLQSFLSNQHSTAKSEPNAKSSDSVASQAELPVQDDAPPKEPAVVQAPNTSQQFRGDSEIEKRLAEALPEIAFSTDSLSADAIAINQAVWRDPAELTAQQQMETDTDKSAVASVDGQASAANANSVDSKQLNQIATKTGEQQSTNSKEATAKAVQTAQLSRDEIVKIQALLNWNHHGVGAVDGKFSKNTIKAMNVFQEKHGLQVTETMNAETWAALTKDANLSNQPAMVSYKLTKEDVSLPRHPRGQQYRTVKEAIAEKFHMSEALLSELNKDIPLKEGSVITVYNPSQPNMKPVTRVKVDRKANILYAYDATGELVASYPTTVGAPKPTPAGKYTVTSRVIDPYYNKTPKNKNATLPPGPNNPVGRVWLGISKPTYGIHGSPQPEMISKQSSAGCVRLTNWDALGLYGVIQEGAEVEIL</sequence>
<accession>A0A1T0CJS8</accession>
<evidence type="ECO:0000256" key="3">
    <source>
        <dbReference type="ARBA" id="ARBA00022679"/>
    </source>
</evidence>
<dbReference type="Pfam" id="PF03734">
    <property type="entry name" value="YkuD"/>
    <property type="match status" value="1"/>
</dbReference>
<dbReference type="SUPFAM" id="SSF141523">
    <property type="entry name" value="L,D-transpeptidase catalytic domain-like"/>
    <property type="match status" value="1"/>
</dbReference>
<keyword evidence="12" id="KW-1185">Reference proteome</keyword>
<evidence type="ECO:0000256" key="8">
    <source>
        <dbReference type="SAM" id="MobiDB-lite"/>
    </source>
</evidence>
<keyword evidence="3" id="KW-0808">Transferase</keyword>
<dbReference type="InterPro" id="IPR038063">
    <property type="entry name" value="Transpep_catalytic_dom"/>
</dbReference>
<dbReference type="InterPro" id="IPR005490">
    <property type="entry name" value="LD_TPept_cat_dom"/>
</dbReference>
<name>A0A1T0CJS8_9GAMM</name>
<dbReference type="PANTHER" id="PTHR30582">
    <property type="entry name" value="L,D-TRANSPEPTIDASE"/>
    <property type="match status" value="1"/>
</dbReference>
<dbReference type="Gene3D" id="1.10.101.10">
    <property type="entry name" value="PGBD-like superfamily/PGBD"/>
    <property type="match status" value="1"/>
</dbReference>
<feature type="compositionally biased region" description="Polar residues" evidence="8">
    <location>
        <begin position="39"/>
        <end position="57"/>
    </location>
</feature>
<protein>
    <recommendedName>
        <fullName evidence="10">L,D-TPase catalytic domain-containing protein</fullName>
    </recommendedName>
</protein>
<dbReference type="PROSITE" id="PS52029">
    <property type="entry name" value="LD_TPASE"/>
    <property type="match status" value="1"/>
</dbReference>
<gene>
    <name evidence="11" type="ORF">B0680_09105</name>
</gene>
<evidence type="ECO:0000256" key="7">
    <source>
        <dbReference type="PROSITE-ProRule" id="PRU01373"/>
    </source>
</evidence>
<feature type="signal peptide" evidence="9">
    <location>
        <begin position="1"/>
        <end position="23"/>
    </location>
</feature>
<dbReference type="Pfam" id="PF01471">
    <property type="entry name" value="PG_binding_1"/>
    <property type="match status" value="1"/>
</dbReference>
<dbReference type="Proteomes" id="UP000189800">
    <property type="component" value="Unassembled WGS sequence"/>
</dbReference>
<keyword evidence="4 7" id="KW-0133">Cell shape</keyword>
<feature type="region of interest" description="Disordered" evidence="8">
    <location>
        <begin position="39"/>
        <end position="86"/>
    </location>
</feature>
<evidence type="ECO:0000256" key="5">
    <source>
        <dbReference type="ARBA" id="ARBA00022984"/>
    </source>
</evidence>
<feature type="domain" description="L,D-TPase catalytic" evidence="10">
    <location>
        <begin position="326"/>
        <end position="450"/>
    </location>
</feature>
<dbReference type="GO" id="GO:0008360">
    <property type="term" value="P:regulation of cell shape"/>
    <property type="evidence" value="ECO:0007669"/>
    <property type="project" value="UniProtKB-UniRule"/>
</dbReference>
<evidence type="ECO:0000259" key="10">
    <source>
        <dbReference type="PROSITE" id="PS52029"/>
    </source>
</evidence>
<reference evidence="11 12" key="1">
    <citation type="submission" date="2017-02" db="EMBL/GenBank/DDBJ databases">
        <title>Draft genome sequence of Moraxella pluranimalium CCUG 54913T type strain.</title>
        <authorList>
            <person name="Salva-Serra F."/>
            <person name="Engstrom-Jakobsson H."/>
            <person name="Thorell K."/>
            <person name="Jaen-Luchoro D."/>
            <person name="Gonzales-Siles L."/>
            <person name="Karlsson R."/>
            <person name="Yazdan S."/>
            <person name="Boulund F."/>
            <person name="Johnning A."/>
            <person name="Engstrand L."/>
            <person name="Kristiansson E."/>
            <person name="Moore E."/>
        </authorList>
    </citation>
    <scope>NUCLEOTIDE SEQUENCE [LARGE SCALE GENOMIC DNA]</scope>
    <source>
        <strain evidence="11 12">CCUG 54913</strain>
    </source>
</reference>
<dbReference type="EMBL" id="MUYU01000026">
    <property type="protein sequence ID" value="OOS22606.1"/>
    <property type="molecule type" value="Genomic_DNA"/>
</dbReference>
<dbReference type="GO" id="GO:0016740">
    <property type="term" value="F:transferase activity"/>
    <property type="evidence" value="ECO:0007669"/>
    <property type="project" value="UniProtKB-KW"/>
</dbReference>
<feature type="chain" id="PRO_5013114629" description="L,D-TPase catalytic domain-containing protein" evidence="9">
    <location>
        <begin position="24"/>
        <end position="450"/>
    </location>
</feature>
<dbReference type="PROSITE" id="PS51257">
    <property type="entry name" value="PROKAR_LIPOPROTEIN"/>
    <property type="match status" value="1"/>
</dbReference>
<evidence type="ECO:0000256" key="4">
    <source>
        <dbReference type="ARBA" id="ARBA00022960"/>
    </source>
</evidence>
<dbReference type="UniPathway" id="UPA00219"/>
<dbReference type="CDD" id="cd16913">
    <property type="entry name" value="YkuD_like"/>
    <property type="match status" value="1"/>
</dbReference>
<dbReference type="InterPro" id="IPR036366">
    <property type="entry name" value="PGBDSf"/>
</dbReference>
<proteinExistence type="inferred from homology"/>
<comment type="caution">
    <text evidence="11">The sequence shown here is derived from an EMBL/GenBank/DDBJ whole genome shotgun (WGS) entry which is preliminary data.</text>
</comment>
<comment type="pathway">
    <text evidence="1 7">Cell wall biogenesis; peptidoglycan biosynthesis.</text>
</comment>
<evidence type="ECO:0000256" key="1">
    <source>
        <dbReference type="ARBA" id="ARBA00004752"/>
    </source>
</evidence>
<dbReference type="InterPro" id="IPR002477">
    <property type="entry name" value="Peptidoglycan-bd-like"/>
</dbReference>
<evidence type="ECO:0000313" key="12">
    <source>
        <dbReference type="Proteomes" id="UP000189800"/>
    </source>
</evidence>
<dbReference type="GO" id="GO:0005576">
    <property type="term" value="C:extracellular region"/>
    <property type="evidence" value="ECO:0007669"/>
    <property type="project" value="TreeGrafter"/>
</dbReference>
<dbReference type="InterPro" id="IPR050979">
    <property type="entry name" value="LD-transpeptidase"/>
</dbReference>
<feature type="active site" description="Nucleophile" evidence="7">
    <location>
        <position position="426"/>
    </location>
</feature>
<dbReference type="PANTHER" id="PTHR30582:SF30">
    <property type="entry name" value="BLR4375 PROTEIN"/>
    <property type="match status" value="1"/>
</dbReference>
<dbReference type="GO" id="GO:0018104">
    <property type="term" value="P:peptidoglycan-protein cross-linking"/>
    <property type="evidence" value="ECO:0007669"/>
    <property type="project" value="TreeGrafter"/>
</dbReference>
<comment type="similarity">
    <text evidence="2">Belongs to the YkuD family.</text>
</comment>
<evidence type="ECO:0000256" key="9">
    <source>
        <dbReference type="SAM" id="SignalP"/>
    </source>
</evidence>
<keyword evidence="9" id="KW-0732">Signal</keyword>
<dbReference type="RefSeq" id="WP_158078320.1">
    <property type="nucleotide sequence ID" value="NZ_MUYU01000026.1"/>
</dbReference>
<dbReference type="STRING" id="470453.B0680_09105"/>
<keyword evidence="6 7" id="KW-0961">Cell wall biogenesis/degradation</keyword>
<dbReference type="AlphaFoldDB" id="A0A1T0CJS8"/>
<dbReference type="GO" id="GO:0071555">
    <property type="term" value="P:cell wall organization"/>
    <property type="evidence" value="ECO:0007669"/>
    <property type="project" value="UniProtKB-UniRule"/>
</dbReference>
<feature type="active site" description="Proton donor/acceptor" evidence="7">
    <location>
        <position position="410"/>
    </location>
</feature>
<dbReference type="GO" id="GO:0071972">
    <property type="term" value="F:peptidoglycan L,D-transpeptidase activity"/>
    <property type="evidence" value="ECO:0007669"/>
    <property type="project" value="TreeGrafter"/>
</dbReference>
<keyword evidence="5 7" id="KW-0573">Peptidoglycan synthesis</keyword>
<organism evidence="11 12">
    <name type="scientific">Moraxella pluranimalium</name>
    <dbReference type="NCBI Taxonomy" id="470453"/>
    <lineage>
        <taxon>Bacteria</taxon>
        <taxon>Pseudomonadati</taxon>
        <taxon>Pseudomonadota</taxon>
        <taxon>Gammaproteobacteria</taxon>
        <taxon>Moraxellales</taxon>
        <taxon>Moraxellaceae</taxon>
        <taxon>Moraxella</taxon>
    </lineage>
</organism>
<evidence type="ECO:0000256" key="6">
    <source>
        <dbReference type="ARBA" id="ARBA00023316"/>
    </source>
</evidence>
<dbReference type="Gene3D" id="2.40.440.10">
    <property type="entry name" value="L,D-transpeptidase catalytic domain-like"/>
    <property type="match status" value="1"/>
</dbReference>
<dbReference type="SUPFAM" id="SSF47090">
    <property type="entry name" value="PGBD-like"/>
    <property type="match status" value="1"/>
</dbReference>
<evidence type="ECO:0000313" key="11">
    <source>
        <dbReference type="EMBL" id="OOS22606.1"/>
    </source>
</evidence>
<dbReference type="OrthoDB" id="9787225at2"/>